<feature type="region of interest" description="Disordered" evidence="1">
    <location>
        <begin position="1"/>
        <end position="217"/>
    </location>
</feature>
<feature type="region of interest" description="Disordered" evidence="1">
    <location>
        <begin position="385"/>
        <end position="408"/>
    </location>
</feature>
<reference evidence="4" key="1">
    <citation type="submission" date="2017-02" db="UniProtKB">
        <authorList>
            <consortium name="WormBaseParasite"/>
        </authorList>
    </citation>
    <scope>IDENTIFICATION</scope>
</reference>
<evidence type="ECO:0000313" key="2">
    <source>
        <dbReference type="EMBL" id="VDO06678.1"/>
    </source>
</evidence>
<keyword evidence="3" id="KW-1185">Reference proteome</keyword>
<proteinExistence type="predicted"/>
<feature type="compositionally biased region" description="Polar residues" evidence="1">
    <location>
        <begin position="271"/>
        <end position="297"/>
    </location>
</feature>
<evidence type="ECO:0000313" key="4">
    <source>
        <dbReference type="WBParaSite" id="HNAJ_0000989601-mRNA-1"/>
    </source>
</evidence>
<evidence type="ECO:0000313" key="3">
    <source>
        <dbReference type="Proteomes" id="UP000278807"/>
    </source>
</evidence>
<organism evidence="4">
    <name type="scientific">Rodentolepis nana</name>
    <name type="common">Dwarf tapeworm</name>
    <name type="synonym">Hymenolepis nana</name>
    <dbReference type="NCBI Taxonomy" id="102285"/>
    <lineage>
        <taxon>Eukaryota</taxon>
        <taxon>Metazoa</taxon>
        <taxon>Spiralia</taxon>
        <taxon>Lophotrochozoa</taxon>
        <taxon>Platyhelminthes</taxon>
        <taxon>Cestoda</taxon>
        <taxon>Eucestoda</taxon>
        <taxon>Cyclophyllidea</taxon>
        <taxon>Hymenolepididae</taxon>
        <taxon>Rodentolepis</taxon>
    </lineage>
</organism>
<dbReference type="STRING" id="102285.A0A0R3TQR8"/>
<accession>A0A0R3TQR8</accession>
<feature type="compositionally biased region" description="Basic and acidic residues" evidence="1">
    <location>
        <begin position="66"/>
        <end position="81"/>
    </location>
</feature>
<dbReference type="WBParaSite" id="HNAJ_0000989601-mRNA-1">
    <property type="protein sequence ID" value="HNAJ_0000989601-mRNA-1"/>
    <property type="gene ID" value="HNAJ_0000989601"/>
</dbReference>
<feature type="compositionally biased region" description="Polar residues" evidence="1">
    <location>
        <begin position="188"/>
        <end position="216"/>
    </location>
</feature>
<feature type="compositionally biased region" description="Basic and acidic residues" evidence="1">
    <location>
        <begin position="112"/>
        <end position="134"/>
    </location>
</feature>
<name>A0A0R3TQR8_RODNA</name>
<dbReference type="EMBL" id="UZAE01012788">
    <property type="protein sequence ID" value="VDO06678.1"/>
    <property type="molecule type" value="Genomic_DNA"/>
</dbReference>
<feature type="compositionally biased region" description="Basic and acidic residues" evidence="1">
    <location>
        <begin position="144"/>
        <end position="186"/>
    </location>
</feature>
<feature type="compositionally biased region" description="Basic and acidic residues" evidence="1">
    <location>
        <begin position="385"/>
        <end position="403"/>
    </location>
</feature>
<dbReference type="OrthoDB" id="6286401at2759"/>
<sequence length="478" mass="54703">MSEKASCLSPRLQDKSKALSGTPRRNSSDKLSLNDGMLPISPRESPTPSNSSHHHRRRSSRHHRHDGYVRDRDRRLADRHSPSSNNRNRKRGEDMKETDFELSSERKRHKAYHEVKSEERHSRKDRERTRTKEAKKGHRKHRSYDKERKESRDKRPRRREYADERESRYQYDKEKSVDSLNREHSRSVSRQSSVKPPTSSEEGKNPTQNSTKSSLSPFVVTLLKPLLKEDTSDAELEELLPAGILSGEMAKRSIPLPRPTNQFKRGPALQSHFQPQSHASSLQSQEVKTESSSQEQDATAVGEPSGSKQSLDKNEIRLDKFLSNLSDSLQEKNQQIETWSSGANEVDFSDVLIEEEGTIRMVASAASLRPKQLLEACLSTPWDSLERRTDEDDNDKSEKSHEDKEEDPFDLVSLLSSSISRRYLNDELVKDLEERGISLASTAVKDCLVVADNFKSRMVPGVHEEKAWRQSLLGIFSI</sequence>
<feature type="compositionally biased region" description="Basic and acidic residues" evidence="1">
    <location>
        <begin position="91"/>
        <end position="105"/>
    </location>
</feature>
<reference evidence="2 3" key="2">
    <citation type="submission" date="2018-11" db="EMBL/GenBank/DDBJ databases">
        <authorList>
            <consortium name="Pathogen Informatics"/>
        </authorList>
    </citation>
    <scope>NUCLEOTIDE SEQUENCE [LARGE SCALE GENOMIC DNA]</scope>
</reference>
<protein>
    <submittedName>
        <fullName evidence="4">Protein kinase domain-containing protein</fullName>
    </submittedName>
</protein>
<feature type="region of interest" description="Disordered" evidence="1">
    <location>
        <begin position="242"/>
        <end position="313"/>
    </location>
</feature>
<dbReference type="Proteomes" id="UP000278807">
    <property type="component" value="Unassembled WGS sequence"/>
</dbReference>
<evidence type="ECO:0000256" key="1">
    <source>
        <dbReference type="SAM" id="MobiDB-lite"/>
    </source>
</evidence>
<dbReference type="AlphaFoldDB" id="A0A0R3TQR8"/>
<feature type="compositionally biased region" description="Basic residues" evidence="1">
    <location>
        <begin position="52"/>
        <end position="65"/>
    </location>
</feature>
<gene>
    <name evidence="2" type="ORF">HNAJ_LOCUS9891</name>
</gene>